<keyword evidence="1" id="KW-0677">Repeat</keyword>
<dbReference type="Gene3D" id="1.25.40.10">
    <property type="entry name" value="Tetratricopeptide repeat domain"/>
    <property type="match status" value="5"/>
</dbReference>
<dbReference type="PANTHER" id="PTHR44858">
    <property type="entry name" value="TETRATRICOPEPTIDE REPEAT PROTEIN 6"/>
    <property type="match status" value="1"/>
</dbReference>
<dbReference type="Pfam" id="PF13432">
    <property type="entry name" value="TPR_16"/>
    <property type="match status" value="4"/>
</dbReference>
<accession>A0A6J4LMG4</accession>
<feature type="repeat" description="TPR" evidence="3">
    <location>
        <begin position="479"/>
        <end position="512"/>
    </location>
</feature>
<feature type="repeat" description="TPR" evidence="3">
    <location>
        <begin position="343"/>
        <end position="376"/>
    </location>
</feature>
<dbReference type="SUPFAM" id="SSF48452">
    <property type="entry name" value="TPR-like"/>
    <property type="match status" value="3"/>
</dbReference>
<dbReference type="GO" id="GO:0009279">
    <property type="term" value="C:cell outer membrane"/>
    <property type="evidence" value="ECO:0007669"/>
    <property type="project" value="TreeGrafter"/>
</dbReference>
<protein>
    <submittedName>
        <fullName evidence="4">TPR domain protein, putative component of TonB system</fullName>
    </submittedName>
</protein>
<dbReference type="Pfam" id="PF14559">
    <property type="entry name" value="TPR_19"/>
    <property type="match status" value="2"/>
</dbReference>
<dbReference type="InterPro" id="IPR019734">
    <property type="entry name" value="TPR_rpt"/>
</dbReference>
<feature type="repeat" description="TPR" evidence="3">
    <location>
        <begin position="411"/>
        <end position="444"/>
    </location>
</feature>
<dbReference type="InterPro" id="IPR050498">
    <property type="entry name" value="Ycf3"/>
</dbReference>
<dbReference type="PANTHER" id="PTHR44858:SF1">
    <property type="entry name" value="UDP-N-ACETYLGLUCOSAMINE--PEPTIDE N-ACETYLGLUCOSAMINYLTRANSFERASE SPINDLY-RELATED"/>
    <property type="match status" value="1"/>
</dbReference>
<feature type="repeat" description="TPR" evidence="3">
    <location>
        <begin position="606"/>
        <end position="639"/>
    </location>
</feature>
<feature type="non-terminal residue" evidence="4">
    <location>
        <position position="651"/>
    </location>
</feature>
<evidence type="ECO:0000256" key="3">
    <source>
        <dbReference type="PROSITE-ProRule" id="PRU00339"/>
    </source>
</evidence>
<dbReference type="GO" id="GO:0046813">
    <property type="term" value="P:receptor-mediated virion attachment to host cell"/>
    <property type="evidence" value="ECO:0007669"/>
    <property type="project" value="TreeGrafter"/>
</dbReference>
<evidence type="ECO:0000256" key="2">
    <source>
        <dbReference type="ARBA" id="ARBA00022803"/>
    </source>
</evidence>
<keyword evidence="2 3" id="KW-0802">TPR repeat</keyword>
<evidence type="ECO:0000256" key="1">
    <source>
        <dbReference type="ARBA" id="ARBA00022737"/>
    </source>
</evidence>
<feature type="repeat" description="TPR" evidence="3">
    <location>
        <begin position="95"/>
        <end position="128"/>
    </location>
</feature>
<dbReference type="SMART" id="SM00028">
    <property type="entry name" value="TPR"/>
    <property type="match status" value="12"/>
</dbReference>
<dbReference type="PROSITE" id="PS50005">
    <property type="entry name" value="TPR"/>
    <property type="match status" value="9"/>
</dbReference>
<dbReference type="EMBL" id="CADCTU010000604">
    <property type="protein sequence ID" value="CAA9336119.1"/>
    <property type="molecule type" value="Genomic_DNA"/>
</dbReference>
<feature type="repeat" description="TPR" evidence="3">
    <location>
        <begin position="27"/>
        <end position="60"/>
    </location>
</feature>
<feature type="repeat" description="TPR" evidence="3">
    <location>
        <begin position="445"/>
        <end position="478"/>
    </location>
</feature>
<name>A0A6J4LMG4_9BACT</name>
<dbReference type="AlphaFoldDB" id="A0A6J4LMG4"/>
<gene>
    <name evidence="4" type="ORF">AVDCRST_MAG11-2713</name>
</gene>
<dbReference type="Pfam" id="PF00515">
    <property type="entry name" value="TPR_1"/>
    <property type="match status" value="1"/>
</dbReference>
<proteinExistence type="predicted"/>
<dbReference type="Pfam" id="PF13414">
    <property type="entry name" value="TPR_11"/>
    <property type="match status" value="1"/>
</dbReference>
<dbReference type="InterPro" id="IPR011990">
    <property type="entry name" value="TPR-like_helical_dom_sf"/>
</dbReference>
<sequence length="651" mass="70313">MSAPAAVPTRDQEVLRSFARRIDAADAGAHNNLGVLYFNKGMHAEAVGAFTRALELDPKMHVAQRNLEIAYFNTGYYDRREAELRERLRLHPDDRDARRELGRTYALLGEGDAAIREFQALLRLDPHDAGVRVQLGFAAKAAGDLAGAQRWFEEALARDPGSSIVHFYRGEALYNRGLNDEARAALARAIELNPANHEAHYLLGFVLGDMGLHAEARESTRRALALNASLSRAQANLSLDRNNEQRFAALVGEQRVGRRAERRSGVVAAVPDDRRQVHYSLGLAFRQKGYHAEALAEYERALAAGEDGALVRQAMAEVHLLRRDAVAAVALYDHLLAARGDRAKLWNERGVALHQDGHFDAAAESYLRGLSCDPGYALARNNLGVAQFHAGDEIGAAASFAAALAGDPRLVKARLNLALLHFKSGRMQLSLDGYKAALAGEPENAVAWNGVGMVLSELRRFEEARSALARAVQARPAFAEARYNLSFVLTNLGDFDGALRETNQALALDPFYVTQPFALAIDLEYEDPDLSVAADLGGARRAEAVSDFSLDAGALDSLFADFAPAAPTPGADADSFAMAADFLSKGLYDRATAEVSRALARGADAVRGLTLLGDVFTRQGAPGEALERYAAARELAPDDPAALAGEARALL</sequence>
<evidence type="ECO:0000313" key="4">
    <source>
        <dbReference type="EMBL" id="CAA9336119.1"/>
    </source>
</evidence>
<reference evidence="4" key="1">
    <citation type="submission" date="2020-02" db="EMBL/GenBank/DDBJ databases">
        <authorList>
            <person name="Meier V. D."/>
        </authorList>
    </citation>
    <scope>NUCLEOTIDE SEQUENCE</scope>
    <source>
        <strain evidence="4">AVDCRST_MAG11</strain>
    </source>
</reference>
<feature type="repeat" description="TPR" evidence="3">
    <location>
        <begin position="163"/>
        <end position="196"/>
    </location>
</feature>
<feature type="repeat" description="TPR" evidence="3">
    <location>
        <begin position="275"/>
        <end position="308"/>
    </location>
</feature>
<organism evidence="4">
    <name type="scientific">uncultured Gemmatimonadaceae bacterium</name>
    <dbReference type="NCBI Taxonomy" id="246130"/>
    <lineage>
        <taxon>Bacteria</taxon>
        <taxon>Pseudomonadati</taxon>
        <taxon>Gemmatimonadota</taxon>
        <taxon>Gemmatimonadia</taxon>
        <taxon>Gemmatimonadales</taxon>
        <taxon>Gemmatimonadaceae</taxon>
        <taxon>environmental samples</taxon>
    </lineage>
</organism>
<dbReference type="PROSITE" id="PS50293">
    <property type="entry name" value="TPR_REGION"/>
    <property type="match status" value="2"/>
</dbReference>